<dbReference type="PROSITE" id="PS51257">
    <property type="entry name" value="PROKAR_LIPOPROTEIN"/>
    <property type="match status" value="1"/>
</dbReference>
<organism evidence="7 8">
    <name type="scientific">Rubritalea tangerina</name>
    <dbReference type="NCBI Taxonomy" id="430798"/>
    <lineage>
        <taxon>Bacteria</taxon>
        <taxon>Pseudomonadati</taxon>
        <taxon>Verrucomicrobiota</taxon>
        <taxon>Verrucomicrobiia</taxon>
        <taxon>Verrucomicrobiales</taxon>
        <taxon>Rubritaleaceae</taxon>
        <taxon>Rubritalea</taxon>
    </lineage>
</organism>
<dbReference type="PROSITE" id="PS51007">
    <property type="entry name" value="CYTC"/>
    <property type="match status" value="1"/>
</dbReference>
<protein>
    <submittedName>
        <fullName evidence="7">PVC-type heme-binding CxxCH protein</fullName>
    </submittedName>
</protein>
<keyword evidence="2 4" id="KW-0479">Metal-binding</keyword>
<dbReference type="InterPro" id="IPR055557">
    <property type="entry name" value="DUF7133"/>
</dbReference>
<dbReference type="InterPro" id="IPR029062">
    <property type="entry name" value="Class_I_gatase-like"/>
</dbReference>
<dbReference type="Pfam" id="PF23500">
    <property type="entry name" value="DUF7133"/>
    <property type="match status" value="1"/>
</dbReference>
<dbReference type="SUPFAM" id="SSF46626">
    <property type="entry name" value="Cytochrome c"/>
    <property type="match status" value="1"/>
</dbReference>
<feature type="domain" description="Cytochrome c" evidence="6">
    <location>
        <begin position="848"/>
        <end position="937"/>
    </location>
</feature>
<dbReference type="SUPFAM" id="SSF52317">
    <property type="entry name" value="Class I glutamine amidotransferase-like"/>
    <property type="match status" value="1"/>
</dbReference>
<dbReference type="InterPro" id="IPR013428">
    <property type="entry name" value="Membrane-bound_put_N"/>
</dbReference>
<dbReference type="Pfam" id="PF00034">
    <property type="entry name" value="Cytochrom_C"/>
    <property type="match status" value="1"/>
</dbReference>
<proteinExistence type="predicted"/>
<feature type="chain" id="PRO_5047305678" evidence="5">
    <location>
        <begin position="30"/>
        <end position="1153"/>
    </location>
</feature>
<dbReference type="Gene3D" id="1.10.760.10">
    <property type="entry name" value="Cytochrome c-like domain"/>
    <property type="match status" value="1"/>
</dbReference>
<dbReference type="InterPro" id="IPR036909">
    <property type="entry name" value="Cyt_c-like_dom_sf"/>
</dbReference>
<evidence type="ECO:0000256" key="2">
    <source>
        <dbReference type="ARBA" id="ARBA00022723"/>
    </source>
</evidence>
<evidence type="ECO:0000313" key="8">
    <source>
        <dbReference type="Proteomes" id="UP001597389"/>
    </source>
</evidence>
<dbReference type="PANTHER" id="PTHR33546:SF1">
    <property type="entry name" value="LARGE, MULTIFUNCTIONAL SECRETED PROTEIN"/>
    <property type="match status" value="1"/>
</dbReference>
<sequence>MKTARSYSLFTALLLLLACFLLPQKNTHADNSSSKLEDADASPRRLEVLFLGSRDGSHKPKHQFRTIRRALGPRGVNFTYTQDLNDITPNFLAQFDALLLYGNHDKIAPAQEQAILNYSHNGGGCVFLHSACGCFRNSDKFIELLGAQFASHGKGVFTPKITDRNHPITEKLNEYTVWDETYVHKRINPDKRVLMKREQEPWTWVRTNGKGRVFYTASGHDDRCWTHPDYQQLVFNGIKWAVGETLSKQFEQLQLPLLQYTTPPVNIIQGKQWKDEPQDRGIPNNQLQLPLSPSESLKLAQVPVDMKLELFASEPMVINPIAINWDRTGRLWVVEAYDYPNSFVMNSPGLDTIKILEDTNGDGKADTSKTFASGLTIATSVLPIDNGCITTDGKNMVYLEDTNNDGKADKRHIIWSGINLYDTHACVSNIRLGFDGWIYATVGYSGVKTQVAGKSHHLKQGLFRFKRDGSAFESLQGTTNNTWGLSFNEQGRPTGSTANMNPSWYLGIPNRFYQSSSIKPQKTPRADHKNKIYPITFDYLQVDWKDHFTAAAGHTIYTARLFDKTWWNQRALVCAPTGKLVSAARHTPTGSGFSFSHSEYNIYASADAWSAPVAAEVGPDGAIYIADWYNAIVQHNVYGDDQEKGKGNAYITNFRDRKHGRIYRITPKNAQPHASPTLDSLENAITALDHSNMFWRQQAQEFLLNHGSKAIPHLKKIAQTNSPGSLHAIHTLGQLDTPLDFILENDVLPNSHLAAVLKYLPPSSSKSVQLLKSIESRSPSDALATLLYSSTVPKTPETQSQLRKSQSILQNQIAKDPLLKRALMLAREHHGLSEAITTVAIPRVPLSLSAKRGEKTYKATCIACHQPDGEGTPSVFPPLDTSDWLSRDPEHAIMVMLHGLSGPITVNGKKYNGVMPAHNSLNDQEIADVLNYTRNAFSLQLGDIPTKLVTQTRSKYADHSGAITTQSLENIHSQPILTKNNITLTGGKSSAQANTNNYLNLPKYSASKAAKLGVKGNLTIDTHFTLNKNHQWAQVWSFGSTRGGEGVSDSGLDYIALIPKANSGKLRLTARHKGKEVFIDWKPLELNKAYHVRAQYTPNAFHLIVNGKKVGSQVMPNKLQLESLPDFNCWLGRSLFNDPLFAGKIHSFSLYDF</sequence>
<dbReference type="RefSeq" id="WP_377177523.1">
    <property type="nucleotide sequence ID" value="NZ_JBHUJB010000020.1"/>
</dbReference>
<reference evidence="8" key="1">
    <citation type="journal article" date="2019" name="Int. J. Syst. Evol. Microbiol.">
        <title>The Global Catalogue of Microorganisms (GCM) 10K type strain sequencing project: providing services to taxonomists for standard genome sequencing and annotation.</title>
        <authorList>
            <consortium name="The Broad Institute Genomics Platform"/>
            <consortium name="The Broad Institute Genome Sequencing Center for Infectious Disease"/>
            <person name="Wu L."/>
            <person name="Ma J."/>
        </authorList>
    </citation>
    <scope>NUCLEOTIDE SEQUENCE [LARGE SCALE GENOMIC DNA]</scope>
    <source>
        <strain evidence="8">CCUG 57942</strain>
    </source>
</reference>
<accession>A0ABW4Z818</accession>
<evidence type="ECO:0000256" key="3">
    <source>
        <dbReference type="ARBA" id="ARBA00023004"/>
    </source>
</evidence>
<dbReference type="Pfam" id="PF13385">
    <property type="entry name" value="Laminin_G_3"/>
    <property type="match status" value="1"/>
</dbReference>
<dbReference type="InterPro" id="IPR013320">
    <property type="entry name" value="ConA-like_dom_sf"/>
</dbReference>
<dbReference type="Gene3D" id="2.120.10.30">
    <property type="entry name" value="TolB, C-terminal domain"/>
    <property type="match status" value="1"/>
</dbReference>
<evidence type="ECO:0000256" key="5">
    <source>
        <dbReference type="SAM" id="SignalP"/>
    </source>
</evidence>
<keyword evidence="8" id="KW-1185">Reference proteome</keyword>
<dbReference type="InterPro" id="IPR029010">
    <property type="entry name" value="ThuA-like"/>
</dbReference>
<evidence type="ECO:0000256" key="4">
    <source>
        <dbReference type="PROSITE-ProRule" id="PRU00433"/>
    </source>
</evidence>
<dbReference type="InterPro" id="IPR011041">
    <property type="entry name" value="Quinoprot_gluc/sorb_DH_b-prop"/>
</dbReference>
<dbReference type="EMBL" id="JBHUJB010000020">
    <property type="protein sequence ID" value="MFD2158073.1"/>
    <property type="molecule type" value="Genomic_DNA"/>
</dbReference>
<gene>
    <name evidence="7" type="ORF">ACFSW8_04085</name>
</gene>
<dbReference type="SUPFAM" id="SSF49899">
    <property type="entry name" value="Concanavalin A-like lectins/glucanases"/>
    <property type="match status" value="1"/>
</dbReference>
<dbReference type="InterPro" id="IPR011042">
    <property type="entry name" value="6-blade_b-propeller_TolB-like"/>
</dbReference>
<evidence type="ECO:0000313" key="7">
    <source>
        <dbReference type="EMBL" id="MFD2158073.1"/>
    </source>
</evidence>
<keyword evidence="5" id="KW-0732">Signal</keyword>
<dbReference type="SUPFAM" id="SSF50952">
    <property type="entry name" value="Soluble quinoprotein glucose dehydrogenase"/>
    <property type="match status" value="1"/>
</dbReference>
<comment type="caution">
    <text evidence="7">The sequence shown here is derived from an EMBL/GenBank/DDBJ whole genome shotgun (WGS) entry which is preliminary data.</text>
</comment>
<keyword evidence="1 4" id="KW-0349">Heme</keyword>
<evidence type="ECO:0000259" key="6">
    <source>
        <dbReference type="PROSITE" id="PS51007"/>
    </source>
</evidence>
<feature type="signal peptide" evidence="5">
    <location>
        <begin position="1"/>
        <end position="29"/>
    </location>
</feature>
<dbReference type="Gene3D" id="3.40.50.880">
    <property type="match status" value="1"/>
</dbReference>
<dbReference type="Pfam" id="PF06283">
    <property type="entry name" value="ThuA"/>
    <property type="match status" value="1"/>
</dbReference>
<dbReference type="PANTHER" id="PTHR33546">
    <property type="entry name" value="LARGE, MULTIFUNCTIONAL SECRETED PROTEIN-RELATED"/>
    <property type="match status" value="1"/>
</dbReference>
<evidence type="ECO:0000256" key="1">
    <source>
        <dbReference type="ARBA" id="ARBA00022617"/>
    </source>
</evidence>
<keyword evidence="3 4" id="KW-0408">Iron</keyword>
<dbReference type="NCBIfam" id="TIGR02604">
    <property type="entry name" value="Piru_Ver_Nterm"/>
    <property type="match status" value="1"/>
</dbReference>
<dbReference type="Proteomes" id="UP001597389">
    <property type="component" value="Unassembled WGS sequence"/>
</dbReference>
<dbReference type="InterPro" id="IPR009056">
    <property type="entry name" value="Cyt_c-like_dom"/>
</dbReference>
<name>A0ABW4Z818_9BACT</name>